<keyword evidence="5" id="KW-1185">Reference proteome</keyword>
<feature type="domain" description="Competence protein CoiA nuclease-like" evidence="1">
    <location>
        <begin position="72"/>
        <end position="220"/>
    </location>
</feature>
<evidence type="ECO:0000259" key="1">
    <source>
        <dbReference type="Pfam" id="PF06054"/>
    </source>
</evidence>
<name>A0ABW0U1K5_9BACL</name>
<dbReference type="InterPro" id="IPR021176">
    <property type="entry name" value="Competence-induced_CoiA"/>
</dbReference>
<sequence length="382" mass="44742">MRAILTACSDEGRLIILSSELERQELRKWRQTRKFYCPQCKGQVQLKVGDIVIPHFAHRKDATCSASFSEGESQQHLNGKRQLYQLLLNSKQEVELEPLLNRISQRPDLLVKTQEIDFPIEFQCSTIPIALLEQRTEGYRGAGMNPIWILHTPAKFTHLPEGVGIFQFSKFQEWFIVSTPPEGHVLLTFHPHNETFHYFSSLLHVAGQRYIGMHRILPHNFQRFPFVRPKAPTFNEIKQYANLYENHRQKELQNRILLNRKGIKDPFLRSCYEMKMLPTQLPPWIGVPVPGNQAFREADVEWQFRFVHFLRQNEIPFTDVAPYTIERFVRKFSGNVNEKTSACERFIDFLSHNGIDSPVQKTDYSENGILQFISERFLANER</sequence>
<evidence type="ECO:0000259" key="3">
    <source>
        <dbReference type="Pfam" id="PF25166"/>
    </source>
</evidence>
<gene>
    <name evidence="4" type="ORF">ACFPTP_15455</name>
</gene>
<dbReference type="Pfam" id="PF25166">
    <property type="entry name" value="CoiA_C"/>
    <property type="match status" value="1"/>
</dbReference>
<dbReference type="RefSeq" id="WP_381446589.1">
    <property type="nucleotide sequence ID" value="NZ_JBHSNP010000028.1"/>
</dbReference>
<reference evidence="5" key="1">
    <citation type="journal article" date="2019" name="Int. J. Syst. Evol. Microbiol.">
        <title>The Global Catalogue of Microorganisms (GCM) 10K type strain sequencing project: providing services to taxonomists for standard genome sequencing and annotation.</title>
        <authorList>
            <consortium name="The Broad Institute Genomics Platform"/>
            <consortium name="The Broad Institute Genome Sequencing Center for Infectious Disease"/>
            <person name="Wu L."/>
            <person name="Ma J."/>
        </authorList>
    </citation>
    <scope>NUCLEOTIDE SEQUENCE [LARGE SCALE GENOMIC DNA]</scope>
    <source>
        <strain evidence="5">KACC 11299</strain>
    </source>
</reference>
<evidence type="ECO:0000313" key="5">
    <source>
        <dbReference type="Proteomes" id="UP001596071"/>
    </source>
</evidence>
<dbReference type="PIRSF" id="PIRSF007487">
    <property type="entry name" value="Competence-induced_CoiA_bac"/>
    <property type="match status" value="1"/>
</dbReference>
<proteinExistence type="predicted"/>
<dbReference type="Pfam" id="PF06054">
    <property type="entry name" value="CoiA_nuc"/>
    <property type="match status" value="1"/>
</dbReference>
<evidence type="ECO:0000313" key="4">
    <source>
        <dbReference type="EMBL" id="MFC5604630.1"/>
    </source>
</evidence>
<dbReference type="EMBL" id="JBHSNP010000028">
    <property type="protein sequence ID" value="MFC5604630.1"/>
    <property type="molecule type" value="Genomic_DNA"/>
</dbReference>
<evidence type="ECO:0000259" key="2">
    <source>
        <dbReference type="Pfam" id="PF25164"/>
    </source>
</evidence>
<protein>
    <submittedName>
        <fullName evidence="4">Competence protein CoiA</fullName>
    </submittedName>
</protein>
<dbReference type="InterPro" id="IPR057253">
    <property type="entry name" value="CoiA-like_N"/>
</dbReference>
<dbReference type="Proteomes" id="UP001596071">
    <property type="component" value="Unassembled WGS sequence"/>
</dbReference>
<organism evidence="4 5">
    <name type="scientific">Sporosarcina koreensis</name>
    <dbReference type="NCBI Taxonomy" id="334735"/>
    <lineage>
        <taxon>Bacteria</taxon>
        <taxon>Bacillati</taxon>
        <taxon>Bacillota</taxon>
        <taxon>Bacilli</taxon>
        <taxon>Bacillales</taxon>
        <taxon>Caryophanaceae</taxon>
        <taxon>Sporosarcina</taxon>
    </lineage>
</organism>
<dbReference type="InterPro" id="IPR010330">
    <property type="entry name" value="CoiA_nuc"/>
</dbReference>
<dbReference type="Pfam" id="PF25164">
    <property type="entry name" value="CoiA_N"/>
    <property type="match status" value="1"/>
</dbReference>
<accession>A0ABW0U1K5</accession>
<feature type="domain" description="Competence protein CoiA C-terminal" evidence="3">
    <location>
        <begin position="266"/>
        <end position="367"/>
    </location>
</feature>
<dbReference type="InterPro" id="IPR057252">
    <property type="entry name" value="CoiA_C"/>
</dbReference>
<feature type="domain" description="Competence protein CoiA-like N-terminal" evidence="2">
    <location>
        <begin position="20"/>
        <end position="67"/>
    </location>
</feature>
<comment type="caution">
    <text evidence="4">The sequence shown here is derived from an EMBL/GenBank/DDBJ whole genome shotgun (WGS) entry which is preliminary data.</text>
</comment>